<dbReference type="AlphaFoldDB" id="A0A5C5V3W2"/>
<dbReference type="PANTHER" id="PTHR44591:SF19">
    <property type="entry name" value="TWO-COMPONENT RESPONSE REGULATOR-RELATED"/>
    <property type="match status" value="1"/>
</dbReference>
<name>A0A5C5V3W2_9BACT</name>
<dbReference type="SUPFAM" id="SSF55874">
    <property type="entry name" value="ATPase domain of HSP90 chaperone/DNA topoisomerase II/histidine kinase"/>
    <property type="match status" value="1"/>
</dbReference>
<dbReference type="InterPro" id="IPR001789">
    <property type="entry name" value="Sig_transdc_resp-reg_receiver"/>
</dbReference>
<dbReference type="Pfam" id="PF00072">
    <property type="entry name" value="Response_reg"/>
    <property type="match status" value="1"/>
</dbReference>
<gene>
    <name evidence="4" type="primary">srrA</name>
    <name evidence="4" type="ORF">Enr8_24580</name>
</gene>
<dbReference type="GO" id="GO:0000160">
    <property type="term" value="P:phosphorelay signal transduction system"/>
    <property type="evidence" value="ECO:0007669"/>
    <property type="project" value="InterPro"/>
</dbReference>
<evidence type="ECO:0000313" key="4">
    <source>
        <dbReference type="EMBL" id="TWT32653.1"/>
    </source>
</evidence>
<keyword evidence="5" id="KW-1185">Reference proteome</keyword>
<dbReference type="SMART" id="SM00448">
    <property type="entry name" value="REC"/>
    <property type="match status" value="1"/>
</dbReference>
<keyword evidence="1 2" id="KW-0597">Phosphoprotein</keyword>
<evidence type="ECO:0000256" key="1">
    <source>
        <dbReference type="ARBA" id="ARBA00022553"/>
    </source>
</evidence>
<dbReference type="SUPFAM" id="SSF52172">
    <property type="entry name" value="CheY-like"/>
    <property type="match status" value="1"/>
</dbReference>
<dbReference type="Proteomes" id="UP000318878">
    <property type="component" value="Unassembled WGS sequence"/>
</dbReference>
<dbReference type="CDD" id="cd00156">
    <property type="entry name" value="REC"/>
    <property type="match status" value="1"/>
</dbReference>
<dbReference type="InterPro" id="IPR003594">
    <property type="entry name" value="HATPase_dom"/>
</dbReference>
<dbReference type="InterPro" id="IPR036890">
    <property type="entry name" value="HATPase_C_sf"/>
</dbReference>
<feature type="modified residue" description="4-aspartylphosphate" evidence="2">
    <location>
        <position position="53"/>
    </location>
</feature>
<proteinExistence type="predicted"/>
<organism evidence="4 5">
    <name type="scientific">Blastopirellula retiformator</name>
    <dbReference type="NCBI Taxonomy" id="2527970"/>
    <lineage>
        <taxon>Bacteria</taxon>
        <taxon>Pseudomonadati</taxon>
        <taxon>Planctomycetota</taxon>
        <taxon>Planctomycetia</taxon>
        <taxon>Pirellulales</taxon>
        <taxon>Pirellulaceae</taxon>
        <taxon>Blastopirellula</taxon>
    </lineage>
</organism>
<dbReference type="InterPro" id="IPR011006">
    <property type="entry name" value="CheY-like_superfamily"/>
</dbReference>
<evidence type="ECO:0000259" key="3">
    <source>
        <dbReference type="PROSITE" id="PS50110"/>
    </source>
</evidence>
<dbReference type="OrthoDB" id="9770645at2"/>
<dbReference type="Pfam" id="PF13581">
    <property type="entry name" value="HATPase_c_2"/>
    <property type="match status" value="1"/>
</dbReference>
<feature type="domain" description="Response regulatory" evidence="3">
    <location>
        <begin position="3"/>
        <end position="118"/>
    </location>
</feature>
<dbReference type="CDD" id="cd16936">
    <property type="entry name" value="HATPase_RsbW-like"/>
    <property type="match status" value="1"/>
</dbReference>
<sequence length="294" mass="32584">MSHLLVVDDAAVDRKLVGGLLESQTHYQVEYASNGLDALEQIEAKLPLAVITDLQMPDMDGMQLVAQLREHYPTVPAILITGYGSEDIALQALLQGAADYVPKDTLAKELAHSVESVLQISDRERPQTRLSHCLQYEELRYEIENDVSLVGPLVSKLQQSTVEFGIVDQHGSIRLGKAIAEAIRNAIYHGNLEISSSHLDHPDEAAAVRREEAPYTHRRVHVRANLAPDQARFMIRDEGNGFDLGQLPDVQLDPSRLTQAEKRGLVLIHTFVDEVIFNESGNEVTLVVNSPAYV</sequence>
<evidence type="ECO:0000256" key="2">
    <source>
        <dbReference type="PROSITE-ProRule" id="PRU00169"/>
    </source>
</evidence>
<dbReference type="PROSITE" id="PS50110">
    <property type="entry name" value="RESPONSE_REGULATORY"/>
    <property type="match status" value="1"/>
</dbReference>
<dbReference type="InterPro" id="IPR050595">
    <property type="entry name" value="Bact_response_regulator"/>
</dbReference>
<dbReference type="Gene3D" id="3.40.50.2300">
    <property type="match status" value="1"/>
</dbReference>
<dbReference type="RefSeq" id="WP_146431849.1">
    <property type="nucleotide sequence ID" value="NZ_SJPF01000003.1"/>
</dbReference>
<dbReference type="PANTHER" id="PTHR44591">
    <property type="entry name" value="STRESS RESPONSE REGULATOR PROTEIN 1"/>
    <property type="match status" value="1"/>
</dbReference>
<evidence type="ECO:0000313" key="5">
    <source>
        <dbReference type="Proteomes" id="UP000318878"/>
    </source>
</evidence>
<dbReference type="EMBL" id="SJPF01000003">
    <property type="protein sequence ID" value="TWT32653.1"/>
    <property type="molecule type" value="Genomic_DNA"/>
</dbReference>
<protein>
    <submittedName>
        <fullName evidence="4">Transcriptional regulatory protein SrrA</fullName>
    </submittedName>
</protein>
<comment type="caution">
    <text evidence="4">The sequence shown here is derived from an EMBL/GenBank/DDBJ whole genome shotgun (WGS) entry which is preliminary data.</text>
</comment>
<reference evidence="4 5" key="1">
    <citation type="submission" date="2019-02" db="EMBL/GenBank/DDBJ databases">
        <title>Deep-cultivation of Planctomycetes and their phenomic and genomic characterization uncovers novel biology.</title>
        <authorList>
            <person name="Wiegand S."/>
            <person name="Jogler M."/>
            <person name="Boedeker C."/>
            <person name="Pinto D."/>
            <person name="Vollmers J."/>
            <person name="Rivas-Marin E."/>
            <person name="Kohn T."/>
            <person name="Peeters S.H."/>
            <person name="Heuer A."/>
            <person name="Rast P."/>
            <person name="Oberbeckmann S."/>
            <person name="Bunk B."/>
            <person name="Jeske O."/>
            <person name="Meyerdierks A."/>
            <person name="Storesund J.E."/>
            <person name="Kallscheuer N."/>
            <person name="Luecker S."/>
            <person name="Lage O.M."/>
            <person name="Pohl T."/>
            <person name="Merkel B.J."/>
            <person name="Hornburger P."/>
            <person name="Mueller R.-W."/>
            <person name="Bruemmer F."/>
            <person name="Labrenz M."/>
            <person name="Spormann A.M."/>
            <person name="Op Den Camp H."/>
            <person name="Overmann J."/>
            <person name="Amann R."/>
            <person name="Jetten M.S.M."/>
            <person name="Mascher T."/>
            <person name="Medema M.H."/>
            <person name="Devos D.P."/>
            <person name="Kaster A.-K."/>
            <person name="Ovreas L."/>
            <person name="Rohde M."/>
            <person name="Galperin M.Y."/>
            <person name="Jogler C."/>
        </authorList>
    </citation>
    <scope>NUCLEOTIDE SEQUENCE [LARGE SCALE GENOMIC DNA]</scope>
    <source>
        <strain evidence="4 5">Enr8</strain>
    </source>
</reference>
<accession>A0A5C5V3W2</accession>
<dbReference type="Gene3D" id="3.30.565.10">
    <property type="entry name" value="Histidine kinase-like ATPase, C-terminal domain"/>
    <property type="match status" value="1"/>
</dbReference>